<evidence type="ECO:0000256" key="6">
    <source>
        <dbReference type="ARBA" id="ARBA00022741"/>
    </source>
</evidence>
<dbReference type="HOGENOM" id="CLU_000604_1_23_9"/>
<evidence type="ECO:0000256" key="7">
    <source>
        <dbReference type="ARBA" id="ARBA00022840"/>
    </source>
</evidence>
<feature type="domain" description="ABC transporter" evidence="10">
    <location>
        <begin position="8"/>
        <end position="265"/>
    </location>
</feature>
<keyword evidence="3" id="KW-0813">Transport</keyword>
<dbReference type="KEGG" id="hhl:Halha_1728"/>
<keyword evidence="4" id="KW-1003">Cell membrane</keyword>
<comment type="similarity">
    <text evidence="2">Belongs to the ABC transporter superfamily.</text>
</comment>
<reference evidence="12" key="1">
    <citation type="submission" date="2012-02" db="EMBL/GenBank/DDBJ databases">
        <title>The complete genome of Halobacteroides halobius DSM 5150.</title>
        <authorList>
            <person name="Lucas S."/>
            <person name="Copeland A."/>
            <person name="Lapidus A."/>
            <person name="Glavina del Rio T."/>
            <person name="Dalin E."/>
            <person name="Tice H."/>
            <person name="Bruce D."/>
            <person name="Goodwin L."/>
            <person name="Pitluck S."/>
            <person name="Peters L."/>
            <person name="Mikhailova N."/>
            <person name="Gu W."/>
            <person name="Kyrpides N."/>
            <person name="Mavromatis K."/>
            <person name="Ivanova N."/>
            <person name="Brettin T."/>
            <person name="Detter J.C."/>
            <person name="Han C."/>
            <person name="Larimer F."/>
            <person name="Land M."/>
            <person name="Hauser L."/>
            <person name="Markowitz V."/>
            <person name="Cheng J.-F."/>
            <person name="Hugenholtz P."/>
            <person name="Woyke T."/>
            <person name="Wu D."/>
            <person name="Tindall B."/>
            <person name="Pomrenke H."/>
            <person name="Brambilla E."/>
            <person name="Klenk H.-P."/>
            <person name="Eisen J.A."/>
        </authorList>
    </citation>
    <scope>NUCLEOTIDE SEQUENCE [LARGE SCALE GENOMIC DNA]</scope>
    <source>
        <strain evidence="12">ATCC 35273 / DSM 5150 / MD-1</strain>
    </source>
</reference>
<dbReference type="GO" id="GO:0015833">
    <property type="term" value="P:peptide transport"/>
    <property type="evidence" value="ECO:0007669"/>
    <property type="project" value="InterPro"/>
</dbReference>
<dbReference type="GO" id="GO:0016887">
    <property type="term" value="F:ATP hydrolysis activity"/>
    <property type="evidence" value="ECO:0007669"/>
    <property type="project" value="InterPro"/>
</dbReference>
<dbReference type="GO" id="GO:0005524">
    <property type="term" value="F:ATP binding"/>
    <property type="evidence" value="ECO:0007669"/>
    <property type="project" value="UniProtKB-KW"/>
</dbReference>
<dbReference type="eggNOG" id="COG0444">
    <property type="taxonomic scope" value="Bacteria"/>
</dbReference>
<evidence type="ECO:0000256" key="8">
    <source>
        <dbReference type="ARBA" id="ARBA00022967"/>
    </source>
</evidence>
<dbReference type="Pfam" id="PF00005">
    <property type="entry name" value="ABC_tran"/>
    <property type="match status" value="1"/>
</dbReference>
<dbReference type="EMBL" id="CP003359">
    <property type="protein sequence ID" value="AGB41665.1"/>
    <property type="molecule type" value="Genomic_DNA"/>
</dbReference>
<keyword evidence="12" id="KW-1185">Reference proteome</keyword>
<name>L0KAU9_HALHC</name>
<comment type="subcellular location">
    <subcellularLocation>
        <location evidence="1">Cell membrane</location>
        <topology evidence="1">Peripheral membrane protein</topology>
    </subcellularLocation>
</comment>
<dbReference type="STRING" id="748449.Halha_1728"/>
<dbReference type="CDD" id="cd03257">
    <property type="entry name" value="ABC_NikE_OppD_transporters"/>
    <property type="match status" value="1"/>
</dbReference>
<dbReference type="PATRIC" id="fig|748449.3.peg.1681"/>
<dbReference type="PROSITE" id="PS50893">
    <property type="entry name" value="ABC_TRANSPORTER_2"/>
    <property type="match status" value="1"/>
</dbReference>
<dbReference type="SUPFAM" id="SSF52540">
    <property type="entry name" value="P-loop containing nucleoside triphosphate hydrolases"/>
    <property type="match status" value="1"/>
</dbReference>
<sequence>MKSNNKLVEVKNLRTYFDTAEGTIKAVDNVNFEINRGETLGVVGESGCGKSITSLSLMNLVPQPKGYIKSGTINYYAENGVVDITSLNPHSRDMRSMRGNEMAMIFQEPMTSLNPVYTIGSQIMEAVLLHQDVDKEEAREIAIEMIAKVGIPAPKQRVDEYPYELSGGMRQRAMIAMALSCNPSFLIADEPTTALDVTIEAQILDLMQDLQEEFNTAIMFITHDLDVIGEIADRIMVMYTGKVVETAPVDDIFYNPKHPYTKGLLASIPKVGRKKRLTPIEGTVPDLNQLPAGCYFAPRCPQATDKCRKKMPPTFKVDEDHSVKCWLAEEEGEESYE</sequence>
<evidence type="ECO:0000259" key="10">
    <source>
        <dbReference type="PROSITE" id="PS50893"/>
    </source>
</evidence>
<dbReference type="GO" id="GO:0005886">
    <property type="term" value="C:plasma membrane"/>
    <property type="evidence" value="ECO:0007669"/>
    <property type="project" value="UniProtKB-SubCell"/>
</dbReference>
<dbReference type="InterPro" id="IPR050388">
    <property type="entry name" value="ABC_Ni/Peptide_Import"/>
</dbReference>
<dbReference type="InterPro" id="IPR017871">
    <property type="entry name" value="ABC_transporter-like_CS"/>
</dbReference>
<keyword evidence="5" id="KW-0997">Cell inner membrane</keyword>
<dbReference type="AlphaFoldDB" id="L0KAU9"/>
<keyword evidence="7 11" id="KW-0067">ATP-binding</keyword>
<protein>
    <submittedName>
        <fullName evidence="11">Oligopeptide/dipeptide ABC transporter, ATP-binding protein</fullName>
    </submittedName>
</protein>
<dbReference type="Proteomes" id="UP000010880">
    <property type="component" value="Chromosome"/>
</dbReference>
<dbReference type="OrthoDB" id="9806285at2"/>
<evidence type="ECO:0000256" key="5">
    <source>
        <dbReference type="ARBA" id="ARBA00022519"/>
    </source>
</evidence>
<dbReference type="NCBIfam" id="TIGR01727">
    <property type="entry name" value="oligo_HPY"/>
    <property type="match status" value="1"/>
</dbReference>
<evidence type="ECO:0000256" key="4">
    <source>
        <dbReference type="ARBA" id="ARBA00022475"/>
    </source>
</evidence>
<dbReference type="RefSeq" id="WP_015327381.1">
    <property type="nucleotide sequence ID" value="NC_019978.1"/>
</dbReference>
<dbReference type="InterPro" id="IPR003593">
    <property type="entry name" value="AAA+_ATPase"/>
</dbReference>
<proteinExistence type="inferred from homology"/>
<dbReference type="InterPro" id="IPR003439">
    <property type="entry name" value="ABC_transporter-like_ATP-bd"/>
</dbReference>
<dbReference type="Gene3D" id="3.40.50.300">
    <property type="entry name" value="P-loop containing nucleotide triphosphate hydrolases"/>
    <property type="match status" value="1"/>
</dbReference>
<keyword evidence="9" id="KW-0472">Membrane</keyword>
<organism evidence="11 12">
    <name type="scientific">Halobacteroides halobius (strain ATCC 35273 / DSM 5150 / MD-1)</name>
    <dbReference type="NCBI Taxonomy" id="748449"/>
    <lineage>
        <taxon>Bacteria</taxon>
        <taxon>Bacillati</taxon>
        <taxon>Bacillota</taxon>
        <taxon>Clostridia</taxon>
        <taxon>Halanaerobiales</taxon>
        <taxon>Halobacteroidaceae</taxon>
        <taxon>Halobacteroides</taxon>
    </lineage>
</organism>
<dbReference type="InterPro" id="IPR013563">
    <property type="entry name" value="Oligopep_ABC_C"/>
</dbReference>
<dbReference type="PANTHER" id="PTHR43297">
    <property type="entry name" value="OLIGOPEPTIDE TRANSPORT ATP-BINDING PROTEIN APPD"/>
    <property type="match status" value="1"/>
</dbReference>
<dbReference type="PROSITE" id="PS00211">
    <property type="entry name" value="ABC_TRANSPORTER_1"/>
    <property type="match status" value="1"/>
</dbReference>
<evidence type="ECO:0000256" key="3">
    <source>
        <dbReference type="ARBA" id="ARBA00022448"/>
    </source>
</evidence>
<gene>
    <name evidence="11" type="ordered locus">Halha_1728</name>
</gene>
<dbReference type="PANTHER" id="PTHR43297:SF14">
    <property type="entry name" value="ATPASE AAA-TYPE CORE DOMAIN-CONTAINING PROTEIN"/>
    <property type="match status" value="1"/>
</dbReference>
<dbReference type="SMART" id="SM00382">
    <property type="entry name" value="AAA"/>
    <property type="match status" value="1"/>
</dbReference>
<keyword evidence="6" id="KW-0547">Nucleotide-binding</keyword>
<evidence type="ECO:0000256" key="9">
    <source>
        <dbReference type="ARBA" id="ARBA00023136"/>
    </source>
</evidence>
<keyword evidence="8" id="KW-1278">Translocase</keyword>
<dbReference type="Pfam" id="PF08352">
    <property type="entry name" value="oligo_HPY"/>
    <property type="match status" value="1"/>
</dbReference>
<evidence type="ECO:0000313" key="12">
    <source>
        <dbReference type="Proteomes" id="UP000010880"/>
    </source>
</evidence>
<evidence type="ECO:0000256" key="1">
    <source>
        <dbReference type="ARBA" id="ARBA00004202"/>
    </source>
</evidence>
<evidence type="ECO:0000256" key="2">
    <source>
        <dbReference type="ARBA" id="ARBA00005417"/>
    </source>
</evidence>
<dbReference type="FunFam" id="3.40.50.300:FF:000016">
    <property type="entry name" value="Oligopeptide ABC transporter ATP-binding component"/>
    <property type="match status" value="1"/>
</dbReference>
<dbReference type="InterPro" id="IPR027417">
    <property type="entry name" value="P-loop_NTPase"/>
</dbReference>
<evidence type="ECO:0000313" key="11">
    <source>
        <dbReference type="EMBL" id="AGB41665.1"/>
    </source>
</evidence>
<accession>L0KAU9</accession>